<organism evidence="1 2">
    <name type="scientific">Galerina marginata (strain CBS 339.88)</name>
    <dbReference type="NCBI Taxonomy" id="685588"/>
    <lineage>
        <taxon>Eukaryota</taxon>
        <taxon>Fungi</taxon>
        <taxon>Dikarya</taxon>
        <taxon>Basidiomycota</taxon>
        <taxon>Agaricomycotina</taxon>
        <taxon>Agaricomycetes</taxon>
        <taxon>Agaricomycetidae</taxon>
        <taxon>Agaricales</taxon>
        <taxon>Agaricineae</taxon>
        <taxon>Strophariaceae</taxon>
        <taxon>Galerina</taxon>
    </lineage>
</organism>
<keyword evidence="2" id="KW-1185">Reference proteome</keyword>
<evidence type="ECO:0000313" key="1">
    <source>
        <dbReference type="EMBL" id="KDR72446.1"/>
    </source>
</evidence>
<dbReference type="AlphaFoldDB" id="A0A067SNJ5"/>
<protein>
    <recommendedName>
        <fullName evidence="3">Protein kinase domain-containing protein</fullName>
    </recommendedName>
</protein>
<proteinExistence type="predicted"/>
<name>A0A067SNJ5_GALM3</name>
<dbReference type="HOGENOM" id="CLU_847426_0_0_1"/>
<dbReference type="Proteomes" id="UP000027222">
    <property type="component" value="Unassembled WGS sequence"/>
</dbReference>
<accession>A0A067SNJ5</accession>
<reference evidence="2" key="1">
    <citation type="journal article" date="2014" name="Proc. Natl. Acad. Sci. U.S.A.">
        <title>Extensive sampling of basidiomycete genomes demonstrates inadequacy of the white-rot/brown-rot paradigm for wood decay fungi.</title>
        <authorList>
            <person name="Riley R."/>
            <person name="Salamov A.A."/>
            <person name="Brown D.W."/>
            <person name="Nagy L.G."/>
            <person name="Floudas D."/>
            <person name="Held B.W."/>
            <person name="Levasseur A."/>
            <person name="Lombard V."/>
            <person name="Morin E."/>
            <person name="Otillar R."/>
            <person name="Lindquist E.A."/>
            <person name="Sun H."/>
            <person name="LaButti K.M."/>
            <person name="Schmutz J."/>
            <person name="Jabbour D."/>
            <person name="Luo H."/>
            <person name="Baker S.E."/>
            <person name="Pisabarro A.G."/>
            <person name="Walton J.D."/>
            <person name="Blanchette R.A."/>
            <person name="Henrissat B."/>
            <person name="Martin F."/>
            <person name="Cullen D."/>
            <person name="Hibbett D.S."/>
            <person name="Grigoriev I.V."/>
        </authorList>
    </citation>
    <scope>NUCLEOTIDE SEQUENCE [LARGE SCALE GENOMIC DNA]</scope>
    <source>
        <strain evidence="2">CBS 339.88</strain>
    </source>
</reference>
<gene>
    <name evidence="1" type="ORF">GALMADRAFT_213421</name>
</gene>
<evidence type="ECO:0000313" key="2">
    <source>
        <dbReference type="Proteomes" id="UP000027222"/>
    </source>
</evidence>
<dbReference type="EMBL" id="KL142389">
    <property type="protein sequence ID" value="KDR72446.1"/>
    <property type="molecule type" value="Genomic_DNA"/>
</dbReference>
<sequence length="328" mass="37027">MHRTALNFRLTRRINFPTYWPELGVDPKTPSKRLFPTPYTYENLLDSSCFTATESLYTGPNKWSQVYRGSLTSPSLGSFNDVVLKVFSSTHFPHAHSDLGCLSISPPDTISPNSYRYTDELMAWAEVYAYRKLYPLQGATIPRFFDALMVQSPESGEESIGIIISHIKGISIVARCLELGGEIDGDTRWYPLARELYRNIYRINQLGICGLDIRDANVRVVEPGGCCECGPPSVVLFDFAFSRPNFFFDDSDRKRHRVEAVMIQDLFDLKGLTANMCGGGIGSACSAQGVRARRWAFLEWVRQEHPDDQWIAAWAPHFVALKPGNPRN</sequence>
<dbReference type="OrthoDB" id="2954877at2759"/>
<evidence type="ECO:0008006" key="3">
    <source>
        <dbReference type="Google" id="ProtNLM"/>
    </source>
</evidence>